<dbReference type="Proteomes" id="UP000054683">
    <property type="component" value="Unassembled WGS sequence"/>
</dbReference>
<reference evidence="2 3" key="1">
    <citation type="submission" date="2016-01" db="EMBL/GenBank/DDBJ databases">
        <authorList>
            <person name="Oliw E.H."/>
        </authorList>
    </citation>
    <scope>NUCLEOTIDE SEQUENCE [LARGE SCALE GENOMIC DNA]</scope>
    <source>
        <strain evidence="2">LMG 27134</strain>
    </source>
</reference>
<dbReference type="AlphaFoldDB" id="A0A158H111"/>
<name>A0A158H111_9BURK</name>
<evidence type="ECO:0000256" key="1">
    <source>
        <dbReference type="SAM" id="MobiDB-lite"/>
    </source>
</evidence>
<gene>
    <name evidence="2" type="ORF">AWB69_03665</name>
</gene>
<dbReference type="RefSeq" id="WP_062087075.1">
    <property type="nucleotide sequence ID" value="NZ_FCOK02000023.1"/>
</dbReference>
<accession>A0A158H111</accession>
<organism evidence="2 3">
    <name type="scientific">Caballeronia udeis</name>
    <dbReference type="NCBI Taxonomy" id="1232866"/>
    <lineage>
        <taxon>Bacteria</taxon>
        <taxon>Pseudomonadati</taxon>
        <taxon>Pseudomonadota</taxon>
        <taxon>Betaproteobacteria</taxon>
        <taxon>Burkholderiales</taxon>
        <taxon>Burkholderiaceae</taxon>
        <taxon>Caballeronia</taxon>
    </lineage>
</organism>
<dbReference type="OrthoDB" id="9007970at2"/>
<evidence type="ECO:0000313" key="3">
    <source>
        <dbReference type="Proteomes" id="UP000054683"/>
    </source>
</evidence>
<evidence type="ECO:0000313" key="2">
    <source>
        <dbReference type="EMBL" id="SAL37701.1"/>
    </source>
</evidence>
<proteinExistence type="predicted"/>
<protein>
    <submittedName>
        <fullName evidence="2">Uncharacterized protein</fullName>
    </submittedName>
</protein>
<feature type="compositionally biased region" description="Basic and acidic residues" evidence="1">
    <location>
        <begin position="74"/>
        <end position="87"/>
    </location>
</feature>
<sequence>MKPMSLLVCGIVVSSLGAGIPVYAGSPSGNFALRAQTQPSLQAWKKEPVRGGGAITETAPRGDLRGDIASNARARPEPERSNRPPKR</sequence>
<dbReference type="EMBL" id="FCOK02000023">
    <property type="protein sequence ID" value="SAL37701.1"/>
    <property type="molecule type" value="Genomic_DNA"/>
</dbReference>
<feature type="region of interest" description="Disordered" evidence="1">
    <location>
        <begin position="47"/>
        <end position="87"/>
    </location>
</feature>